<proteinExistence type="predicted"/>
<reference evidence="2" key="1">
    <citation type="journal article" date="2014" name="Nat. Genet.">
        <title>Genome of the human hookworm Necator americanus.</title>
        <authorList>
            <person name="Tang Y.T."/>
            <person name="Gao X."/>
            <person name="Rosa B.A."/>
            <person name="Abubucker S."/>
            <person name="Hallsworth-Pepin K."/>
            <person name="Martin J."/>
            <person name="Tyagi R."/>
            <person name="Heizer E."/>
            <person name="Zhang X."/>
            <person name="Bhonagiri-Palsikar V."/>
            <person name="Minx P."/>
            <person name="Warren W.C."/>
            <person name="Wang Q."/>
            <person name="Zhan B."/>
            <person name="Hotez P.J."/>
            <person name="Sternberg P.W."/>
            <person name="Dougall A."/>
            <person name="Gaze S.T."/>
            <person name="Mulvenna J."/>
            <person name="Sotillo J."/>
            <person name="Ranganathan S."/>
            <person name="Rabelo E.M."/>
            <person name="Wilson R.K."/>
            <person name="Felgner P.L."/>
            <person name="Bethony J."/>
            <person name="Hawdon J.M."/>
            <person name="Gasser R.B."/>
            <person name="Loukas A."/>
            <person name="Mitreva M."/>
        </authorList>
    </citation>
    <scope>NUCLEOTIDE SEQUENCE [LARGE SCALE GENOMIC DNA]</scope>
</reference>
<name>W2TY25_NECAM</name>
<gene>
    <name evidence="1" type="ORF">NECAME_06167</name>
</gene>
<evidence type="ECO:0000313" key="1">
    <source>
        <dbReference type="EMBL" id="ETN85922.1"/>
    </source>
</evidence>
<protein>
    <submittedName>
        <fullName evidence="1">Uncharacterized protein</fullName>
    </submittedName>
</protein>
<dbReference type="STRING" id="51031.W2TY25"/>
<dbReference type="EMBL" id="KI657644">
    <property type="protein sequence ID" value="ETN85922.1"/>
    <property type="molecule type" value="Genomic_DNA"/>
</dbReference>
<dbReference type="AlphaFoldDB" id="W2TY25"/>
<accession>W2TY25</accession>
<dbReference type="OrthoDB" id="5790559at2759"/>
<dbReference type="KEGG" id="nai:NECAME_06167"/>
<dbReference type="Proteomes" id="UP000053676">
    <property type="component" value="Unassembled WGS sequence"/>
</dbReference>
<organism evidence="1 2">
    <name type="scientific">Necator americanus</name>
    <name type="common">Human hookworm</name>
    <dbReference type="NCBI Taxonomy" id="51031"/>
    <lineage>
        <taxon>Eukaryota</taxon>
        <taxon>Metazoa</taxon>
        <taxon>Ecdysozoa</taxon>
        <taxon>Nematoda</taxon>
        <taxon>Chromadorea</taxon>
        <taxon>Rhabditida</taxon>
        <taxon>Rhabditina</taxon>
        <taxon>Rhabditomorpha</taxon>
        <taxon>Strongyloidea</taxon>
        <taxon>Ancylostomatidae</taxon>
        <taxon>Bunostominae</taxon>
        <taxon>Necator</taxon>
    </lineage>
</organism>
<keyword evidence="2" id="KW-1185">Reference proteome</keyword>
<evidence type="ECO:0000313" key="2">
    <source>
        <dbReference type="Proteomes" id="UP000053676"/>
    </source>
</evidence>
<sequence length="113" mass="13057">MLNPRIVEVIGASDTSELFSLDGICLIERKSYADPYHNYCLMEISSKPLKTTKTWECTDFRRRTSEDACGREQVRELCSMYAASQRRLVAFERSLQKAVARIRKEMSIESIAR</sequence>